<gene>
    <name evidence="6" type="ORF">KC19_2G125200</name>
</gene>
<feature type="domain" description="Protein EARLY FLOWERING 4" evidence="5">
    <location>
        <begin position="17"/>
        <end position="83"/>
    </location>
</feature>
<dbReference type="GO" id="GO:0005634">
    <property type="term" value="C:nucleus"/>
    <property type="evidence" value="ECO:0007669"/>
    <property type="project" value="UniProtKB-SubCell"/>
</dbReference>
<evidence type="ECO:0000313" key="6">
    <source>
        <dbReference type="EMBL" id="KAG0586894.1"/>
    </source>
</evidence>
<comment type="similarity">
    <text evidence="2">Belongs to the EARLY FLOWERING 4 family.</text>
</comment>
<dbReference type="GO" id="GO:0042753">
    <property type="term" value="P:positive regulation of circadian rhythm"/>
    <property type="evidence" value="ECO:0007669"/>
    <property type="project" value="InterPro"/>
</dbReference>
<keyword evidence="4" id="KW-0539">Nucleus</keyword>
<comment type="caution">
    <text evidence="6">The sequence shown here is derived from an EMBL/GenBank/DDBJ whole genome shotgun (WGS) entry which is preliminary data.</text>
</comment>
<protein>
    <recommendedName>
        <fullName evidence="5">Protein EARLY FLOWERING 4 domain-containing protein</fullName>
    </recommendedName>
</protein>
<sequence>MGGGEGGGEKKAAAAGVATAFKSVSRQVQFLLDHNHLLINEINHNQEMRLPEGLARNVHLIRDLNANIAKVADLYATLSSSFGVAEVVGKLHEGESDKSNSVASR</sequence>
<dbReference type="PANTHER" id="PTHR33469">
    <property type="entry name" value="PROTEIN ELF4-LIKE 4"/>
    <property type="match status" value="1"/>
</dbReference>
<comment type="subcellular location">
    <subcellularLocation>
        <location evidence="1">Nucleus</location>
    </subcellularLocation>
</comment>
<keyword evidence="7" id="KW-1185">Reference proteome</keyword>
<dbReference type="Proteomes" id="UP000822688">
    <property type="component" value="Chromosome 2"/>
</dbReference>
<evidence type="ECO:0000256" key="1">
    <source>
        <dbReference type="ARBA" id="ARBA00004123"/>
    </source>
</evidence>
<name>A0A8T0IT47_CERPU</name>
<accession>A0A8T0IT47</accession>
<dbReference type="InterPro" id="IPR040462">
    <property type="entry name" value="EARLY_FLOWERING_4"/>
</dbReference>
<reference evidence="6" key="1">
    <citation type="submission" date="2020-06" db="EMBL/GenBank/DDBJ databases">
        <title>WGS assembly of Ceratodon purpureus strain R40.</title>
        <authorList>
            <person name="Carey S.B."/>
            <person name="Jenkins J."/>
            <person name="Shu S."/>
            <person name="Lovell J.T."/>
            <person name="Sreedasyam A."/>
            <person name="Maumus F."/>
            <person name="Tiley G.P."/>
            <person name="Fernandez-Pozo N."/>
            <person name="Barry K."/>
            <person name="Chen C."/>
            <person name="Wang M."/>
            <person name="Lipzen A."/>
            <person name="Daum C."/>
            <person name="Saski C.A."/>
            <person name="Payton A.C."/>
            <person name="Mcbreen J.C."/>
            <person name="Conrad R.E."/>
            <person name="Kollar L.M."/>
            <person name="Olsson S."/>
            <person name="Huttunen S."/>
            <person name="Landis J.B."/>
            <person name="Wickett N.J."/>
            <person name="Johnson M.G."/>
            <person name="Rensing S.A."/>
            <person name="Grimwood J."/>
            <person name="Schmutz J."/>
            <person name="Mcdaniel S.F."/>
        </authorList>
    </citation>
    <scope>NUCLEOTIDE SEQUENCE</scope>
    <source>
        <strain evidence="6">R40</strain>
    </source>
</reference>
<dbReference type="InterPro" id="IPR009741">
    <property type="entry name" value="EARLY_FLOWERING_4_dom"/>
</dbReference>
<evidence type="ECO:0000256" key="2">
    <source>
        <dbReference type="ARBA" id="ARBA00009514"/>
    </source>
</evidence>
<dbReference type="GO" id="GO:0009649">
    <property type="term" value="P:entrainment of circadian clock"/>
    <property type="evidence" value="ECO:0007669"/>
    <property type="project" value="TreeGrafter"/>
</dbReference>
<dbReference type="EMBL" id="CM026422">
    <property type="protein sequence ID" value="KAG0586894.1"/>
    <property type="molecule type" value="Genomic_DNA"/>
</dbReference>
<evidence type="ECO:0000313" key="7">
    <source>
        <dbReference type="Proteomes" id="UP000822688"/>
    </source>
</evidence>
<keyword evidence="3" id="KW-0090">Biological rhythms</keyword>
<dbReference type="PANTHER" id="PTHR33469:SF16">
    <property type="entry name" value="PROTEIN ELF4-LIKE 4"/>
    <property type="match status" value="1"/>
</dbReference>
<proteinExistence type="inferred from homology"/>
<dbReference type="AlphaFoldDB" id="A0A8T0IT47"/>
<evidence type="ECO:0000256" key="3">
    <source>
        <dbReference type="ARBA" id="ARBA00023108"/>
    </source>
</evidence>
<dbReference type="Pfam" id="PF07011">
    <property type="entry name" value="Elf4"/>
    <property type="match status" value="1"/>
</dbReference>
<dbReference type="GO" id="GO:0048511">
    <property type="term" value="P:rhythmic process"/>
    <property type="evidence" value="ECO:0007669"/>
    <property type="project" value="UniProtKB-KW"/>
</dbReference>
<evidence type="ECO:0000256" key="4">
    <source>
        <dbReference type="ARBA" id="ARBA00023242"/>
    </source>
</evidence>
<evidence type="ECO:0000259" key="5">
    <source>
        <dbReference type="Pfam" id="PF07011"/>
    </source>
</evidence>
<organism evidence="6 7">
    <name type="scientific">Ceratodon purpureus</name>
    <name type="common">Fire moss</name>
    <name type="synonym">Dicranum purpureum</name>
    <dbReference type="NCBI Taxonomy" id="3225"/>
    <lineage>
        <taxon>Eukaryota</taxon>
        <taxon>Viridiplantae</taxon>
        <taxon>Streptophyta</taxon>
        <taxon>Embryophyta</taxon>
        <taxon>Bryophyta</taxon>
        <taxon>Bryophytina</taxon>
        <taxon>Bryopsida</taxon>
        <taxon>Dicranidae</taxon>
        <taxon>Pseudoditrichales</taxon>
        <taxon>Ditrichaceae</taxon>
        <taxon>Ceratodon</taxon>
    </lineage>
</organism>